<feature type="domain" description="Major facilitator superfamily (MFS) profile" evidence="8">
    <location>
        <begin position="59"/>
        <end position="536"/>
    </location>
</feature>
<dbReference type="InterPro" id="IPR036259">
    <property type="entry name" value="MFS_trans_sf"/>
</dbReference>
<keyword evidence="9" id="KW-1185">Reference proteome</keyword>
<evidence type="ECO:0000256" key="7">
    <source>
        <dbReference type="SAM" id="Phobius"/>
    </source>
</evidence>
<feature type="transmembrane region" description="Helical" evidence="7">
    <location>
        <begin position="98"/>
        <end position="116"/>
    </location>
</feature>
<dbReference type="Proteomes" id="UP000695022">
    <property type="component" value="Unplaced"/>
</dbReference>
<proteinExistence type="inferred from homology"/>
<comment type="subcellular location">
    <subcellularLocation>
        <location evidence="1">Membrane</location>
        <topology evidence="1">Multi-pass membrane protein</topology>
    </subcellularLocation>
</comment>
<evidence type="ECO:0000256" key="4">
    <source>
        <dbReference type="ARBA" id="ARBA00022692"/>
    </source>
</evidence>
<feature type="transmembrane region" description="Helical" evidence="7">
    <location>
        <begin position="224"/>
        <end position="245"/>
    </location>
</feature>
<evidence type="ECO:0000256" key="3">
    <source>
        <dbReference type="ARBA" id="ARBA00022448"/>
    </source>
</evidence>
<organism evidence="9 10">
    <name type="scientific">Priapulus caudatus</name>
    <name type="common">Priapulid worm</name>
    <dbReference type="NCBI Taxonomy" id="37621"/>
    <lineage>
        <taxon>Eukaryota</taxon>
        <taxon>Metazoa</taxon>
        <taxon>Ecdysozoa</taxon>
        <taxon>Scalidophora</taxon>
        <taxon>Priapulida</taxon>
        <taxon>Priapulimorpha</taxon>
        <taxon>Priapulimorphida</taxon>
        <taxon>Priapulidae</taxon>
        <taxon>Priapulus</taxon>
    </lineage>
</organism>
<protein>
    <submittedName>
        <fullName evidence="10">Synaptic vesicle glycoprotein 2C-like</fullName>
    </submittedName>
</protein>
<feature type="transmembrane region" description="Helical" evidence="7">
    <location>
        <begin position="445"/>
        <end position="467"/>
    </location>
</feature>
<keyword evidence="3" id="KW-0813">Transport</keyword>
<feature type="transmembrane region" description="Helical" evidence="7">
    <location>
        <begin position="128"/>
        <end position="146"/>
    </location>
</feature>
<dbReference type="InterPro" id="IPR005828">
    <property type="entry name" value="MFS_sugar_transport-like"/>
</dbReference>
<evidence type="ECO:0000256" key="1">
    <source>
        <dbReference type="ARBA" id="ARBA00004141"/>
    </source>
</evidence>
<keyword evidence="5 7" id="KW-1133">Transmembrane helix</keyword>
<dbReference type="InterPro" id="IPR005829">
    <property type="entry name" value="Sugar_transporter_CS"/>
</dbReference>
<dbReference type="PROSITE" id="PS50850">
    <property type="entry name" value="MFS"/>
    <property type="match status" value="1"/>
</dbReference>
<keyword evidence="4 7" id="KW-0812">Transmembrane</keyword>
<evidence type="ECO:0000259" key="8">
    <source>
        <dbReference type="PROSITE" id="PS50850"/>
    </source>
</evidence>
<dbReference type="PROSITE" id="PS00217">
    <property type="entry name" value="SUGAR_TRANSPORT_2"/>
    <property type="match status" value="1"/>
</dbReference>
<sequence length="536" mass="59333">MMSHDQDDGELSLETDKLLQDISEESDVVGRHTDIDKSGTRSWIYDDVLDYIGLGKYHWILLLVMGWTNCGDAVEVLCVSFLLPSAECELRLTSQDKGWLNASIFLGMMIGGYVWAVFADMNGRRKTLISSLVFNAVFGALSSFARSFEMLLVLRFLSGIGVGGNIPIAWAYFVEFQPRQKRGRMLSLMAGFWMIGNVLVALLAWAIIPHTDMGHFNAYTYSSWRVFILVCTVPPITSAVLLIFLPESPKWLLENGKEEQCLAILAKMYAVNHGTEQGFNVAHVQRSQAISDISHDTSKMRHIRSMGRSVLKCRELFTPALARRTIIYTWVNIALAFGYYGLWMWFPELFKRLEESGRDDVSVCTSTLAGLNSSGEPDFGDCSEVGGSDELYINSLLVAASSLPGNVIAFAFMDTLGRRWLLAGSMVTCSLLVFFIWFIKNKLQNLILSCLFSAVSIMAWNSIDVLGTELFPTGVRATAFGFSLAFARVGAIMGNVVFGQLIDVNCTIPILLVVGFLSVGGLSGLLFPDTIGIFLE</sequence>
<dbReference type="PANTHER" id="PTHR23511:SF34">
    <property type="entry name" value="SYNAPTIC VESICLE GLYCOPROTEIN 2"/>
    <property type="match status" value="1"/>
</dbReference>
<dbReference type="Gene3D" id="1.20.1250.20">
    <property type="entry name" value="MFS general substrate transporter like domains"/>
    <property type="match status" value="1"/>
</dbReference>
<evidence type="ECO:0000313" key="9">
    <source>
        <dbReference type="Proteomes" id="UP000695022"/>
    </source>
</evidence>
<gene>
    <name evidence="10" type="primary">LOC106810257</name>
</gene>
<dbReference type="RefSeq" id="XP_014669036.1">
    <property type="nucleotide sequence ID" value="XM_014813550.1"/>
</dbReference>
<evidence type="ECO:0000313" key="10">
    <source>
        <dbReference type="RefSeq" id="XP_014669036.1"/>
    </source>
</evidence>
<feature type="transmembrane region" description="Helical" evidence="7">
    <location>
        <begin position="420"/>
        <end position="439"/>
    </location>
</feature>
<dbReference type="SUPFAM" id="SSF103473">
    <property type="entry name" value="MFS general substrate transporter"/>
    <property type="match status" value="1"/>
</dbReference>
<feature type="transmembrane region" description="Helical" evidence="7">
    <location>
        <begin position="479"/>
        <end position="502"/>
    </location>
</feature>
<evidence type="ECO:0000256" key="6">
    <source>
        <dbReference type="ARBA" id="ARBA00023136"/>
    </source>
</evidence>
<feature type="transmembrane region" description="Helical" evidence="7">
    <location>
        <begin position="326"/>
        <end position="346"/>
    </location>
</feature>
<feature type="transmembrane region" description="Helical" evidence="7">
    <location>
        <begin position="186"/>
        <end position="208"/>
    </location>
</feature>
<dbReference type="Pfam" id="PF00083">
    <property type="entry name" value="Sugar_tr"/>
    <property type="match status" value="2"/>
</dbReference>
<feature type="transmembrane region" description="Helical" evidence="7">
    <location>
        <begin position="59"/>
        <end position="83"/>
    </location>
</feature>
<reference evidence="10" key="1">
    <citation type="submission" date="2025-08" db="UniProtKB">
        <authorList>
            <consortium name="RefSeq"/>
        </authorList>
    </citation>
    <scope>IDENTIFICATION</scope>
</reference>
<evidence type="ECO:0000256" key="5">
    <source>
        <dbReference type="ARBA" id="ARBA00022989"/>
    </source>
</evidence>
<dbReference type="GeneID" id="106810257"/>
<keyword evidence="6 7" id="KW-0472">Membrane</keyword>
<feature type="transmembrane region" description="Helical" evidence="7">
    <location>
        <begin position="152"/>
        <end position="174"/>
    </location>
</feature>
<name>A0ABM1EA15_PRICU</name>
<accession>A0ABM1EA15</accession>
<comment type="similarity">
    <text evidence="2">Belongs to the major facilitator superfamily.</text>
</comment>
<dbReference type="PANTHER" id="PTHR23511">
    <property type="entry name" value="SYNAPTIC VESICLE GLYCOPROTEIN 2"/>
    <property type="match status" value="1"/>
</dbReference>
<evidence type="ECO:0000256" key="2">
    <source>
        <dbReference type="ARBA" id="ARBA00008335"/>
    </source>
</evidence>
<feature type="transmembrane region" description="Helical" evidence="7">
    <location>
        <begin position="508"/>
        <end position="527"/>
    </location>
</feature>
<dbReference type="InterPro" id="IPR020846">
    <property type="entry name" value="MFS_dom"/>
</dbReference>